<comment type="caution">
    <text evidence="1">The sequence shown here is derived from an EMBL/GenBank/DDBJ whole genome shotgun (WGS) entry which is preliminary data.</text>
</comment>
<keyword evidence="2" id="KW-1185">Reference proteome</keyword>
<protein>
    <submittedName>
        <fullName evidence="1">Uncharacterized protein</fullName>
    </submittedName>
</protein>
<dbReference type="AlphaFoldDB" id="A0A1D1VNE2"/>
<proteinExistence type="predicted"/>
<name>A0A1D1VNE2_RAMVA</name>
<gene>
    <name evidence="1" type="primary">RvY_11997-1</name>
    <name evidence="1" type="synonym">RvY_11997.1</name>
    <name evidence="1" type="ORF">RvY_11997</name>
</gene>
<reference evidence="1 2" key="1">
    <citation type="journal article" date="2016" name="Nat. Commun.">
        <title>Extremotolerant tardigrade genome and improved radiotolerance of human cultured cells by tardigrade-unique protein.</title>
        <authorList>
            <person name="Hashimoto T."/>
            <person name="Horikawa D.D."/>
            <person name="Saito Y."/>
            <person name="Kuwahara H."/>
            <person name="Kozuka-Hata H."/>
            <person name="Shin-I T."/>
            <person name="Minakuchi Y."/>
            <person name="Ohishi K."/>
            <person name="Motoyama A."/>
            <person name="Aizu T."/>
            <person name="Enomoto A."/>
            <person name="Kondo K."/>
            <person name="Tanaka S."/>
            <person name="Hara Y."/>
            <person name="Koshikawa S."/>
            <person name="Sagara H."/>
            <person name="Miura T."/>
            <person name="Yokobori S."/>
            <person name="Miyagawa K."/>
            <person name="Suzuki Y."/>
            <person name="Kubo T."/>
            <person name="Oyama M."/>
            <person name="Kohara Y."/>
            <person name="Fujiyama A."/>
            <person name="Arakawa K."/>
            <person name="Katayama T."/>
            <person name="Toyoda A."/>
            <person name="Kunieda T."/>
        </authorList>
    </citation>
    <scope>NUCLEOTIDE SEQUENCE [LARGE SCALE GENOMIC DNA]</scope>
    <source>
        <strain evidence="1 2">YOKOZUNA-1</strain>
    </source>
</reference>
<evidence type="ECO:0000313" key="2">
    <source>
        <dbReference type="Proteomes" id="UP000186922"/>
    </source>
</evidence>
<organism evidence="1 2">
    <name type="scientific">Ramazzottius varieornatus</name>
    <name type="common">Water bear</name>
    <name type="synonym">Tardigrade</name>
    <dbReference type="NCBI Taxonomy" id="947166"/>
    <lineage>
        <taxon>Eukaryota</taxon>
        <taxon>Metazoa</taxon>
        <taxon>Ecdysozoa</taxon>
        <taxon>Tardigrada</taxon>
        <taxon>Eutardigrada</taxon>
        <taxon>Parachela</taxon>
        <taxon>Hypsibioidea</taxon>
        <taxon>Ramazzottiidae</taxon>
        <taxon>Ramazzottius</taxon>
    </lineage>
</organism>
<sequence>MVPGNQTVTTENPTVFTTTMLSARYQGPDRYSRYFYIAFVQTTLKSTRFVNLTAEQSPSLSTSTVAITTSDRTPAFRLSVTD</sequence>
<dbReference type="EMBL" id="BDGG01000007">
    <property type="protein sequence ID" value="GAV01258.1"/>
    <property type="molecule type" value="Genomic_DNA"/>
</dbReference>
<dbReference type="Proteomes" id="UP000186922">
    <property type="component" value="Unassembled WGS sequence"/>
</dbReference>
<accession>A0A1D1VNE2</accession>
<evidence type="ECO:0000313" key="1">
    <source>
        <dbReference type="EMBL" id="GAV01258.1"/>
    </source>
</evidence>